<proteinExistence type="predicted"/>
<dbReference type="Gene3D" id="3.40.50.1010">
    <property type="entry name" value="5'-nuclease"/>
    <property type="match status" value="1"/>
</dbReference>
<evidence type="ECO:0000313" key="2">
    <source>
        <dbReference type="EMBL" id="ESK85624.1"/>
    </source>
</evidence>
<dbReference type="Pfam" id="PF00867">
    <property type="entry name" value="XPG_I"/>
    <property type="match status" value="1"/>
</dbReference>
<feature type="domain" description="XPG-I" evidence="1">
    <location>
        <begin position="91"/>
        <end position="167"/>
    </location>
</feature>
<dbReference type="SMART" id="SM00484">
    <property type="entry name" value="XPGI"/>
    <property type="match status" value="1"/>
</dbReference>
<name>V2Y1Y2_MONRO</name>
<organism evidence="2 3">
    <name type="scientific">Moniliophthora roreri (strain MCA 2997)</name>
    <name type="common">Cocoa frosty pod rot fungus</name>
    <name type="synonym">Crinipellis roreri</name>
    <dbReference type="NCBI Taxonomy" id="1381753"/>
    <lineage>
        <taxon>Eukaryota</taxon>
        <taxon>Fungi</taxon>
        <taxon>Dikarya</taxon>
        <taxon>Basidiomycota</taxon>
        <taxon>Agaricomycotina</taxon>
        <taxon>Agaricomycetes</taxon>
        <taxon>Agaricomycetidae</taxon>
        <taxon>Agaricales</taxon>
        <taxon>Marasmiineae</taxon>
        <taxon>Marasmiaceae</taxon>
        <taxon>Moniliophthora</taxon>
    </lineage>
</organism>
<evidence type="ECO:0000259" key="1">
    <source>
        <dbReference type="SMART" id="SM00484"/>
    </source>
</evidence>
<protein>
    <submittedName>
        <fullName evidence="2">PIN domain-like protein</fullName>
    </submittedName>
</protein>
<gene>
    <name evidence="2" type="ORF">Moror_9978</name>
</gene>
<reference evidence="2 3" key="1">
    <citation type="journal article" date="2014" name="BMC Genomics">
        <title>Genome and secretome analysis of the hemibiotrophic fungal pathogen, Moniliophthora roreri, which causes frosty pod rot disease of cacao: mechanisms of the biotrophic and necrotrophic phases.</title>
        <authorList>
            <person name="Meinhardt L.W."/>
            <person name="Costa G.G.L."/>
            <person name="Thomazella D.P.T."/>
            <person name="Teixeira P.J.P.L."/>
            <person name="Carazzolle M.F."/>
            <person name="Schuster S.C."/>
            <person name="Carlson J.E."/>
            <person name="Guiltinan M.J."/>
            <person name="Mieczkowski P."/>
            <person name="Farmer A."/>
            <person name="Ramaraj T."/>
            <person name="Crozier J."/>
            <person name="Davis R.E."/>
            <person name="Shao J."/>
            <person name="Melnick R.L."/>
            <person name="Pereira G.A.G."/>
            <person name="Bailey B.A."/>
        </authorList>
    </citation>
    <scope>NUCLEOTIDE SEQUENCE [LARGE SCALE GENOMIC DNA]</scope>
    <source>
        <strain evidence="2 3">MCA 2997</strain>
    </source>
</reference>
<dbReference type="CDD" id="cd09900">
    <property type="entry name" value="H3TH_XPG-like"/>
    <property type="match status" value="1"/>
</dbReference>
<dbReference type="OrthoDB" id="3009278at2759"/>
<evidence type="ECO:0000313" key="3">
    <source>
        <dbReference type="Proteomes" id="UP000017559"/>
    </source>
</evidence>
<dbReference type="KEGG" id="mrr:Moror_9978"/>
<dbReference type="AlphaFoldDB" id="V2Y1Y2"/>
<sequence>MGLKGWNWGEFDSSCELQSFSHLAVVEGFHPNNRRLRGIVVGVDACNFLAQFSGTFAHSQVHRPPNPLRPLFFRLCKYVKLAIGIAWHLLSALGFEVHNAPGEAEAELAELNHRNIVDCVMSDDIDTLIFGAQCLIQIEQPLQTKKSIVCDDIYIYTSQAIKNDDQIGLTHAGLIFMALVSGGDYHNGLQGFGIKTAIALTRFTSWSPGKVPPDTSRWYPHLPHLWLVAQFAVEHLFPSRGQYLRVFHKHLFEGLAYHLIAFGAPMYDIKTNHIVGLLADAFVTRIYPQAHIYTPKVMANSMNPQPPAMCSLYLRVSSEKFIHLSGANPETLNEDERSVLNNINLWIPEVILQENIPPLLSDGVQASLGLRKSQHADNNTSVPSLQETVGIGESSHNDDELVYIGTCLPNGQFVKIVDTIEIE</sequence>
<keyword evidence="3" id="KW-1185">Reference proteome</keyword>
<dbReference type="InterPro" id="IPR006084">
    <property type="entry name" value="XPG/Rad2"/>
</dbReference>
<dbReference type="EMBL" id="AWSO01001044">
    <property type="protein sequence ID" value="ESK85624.1"/>
    <property type="molecule type" value="Genomic_DNA"/>
</dbReference>
<dbReference type="InterPro" id="IPR029060">
    <property type="entry name" value="PIN-like_dom_sf"/>
</dbReference>
<dbReference type="Proteomes" id="UP000017559">
    <property type="component" value="Unassembled WGS sequence"/>
</dbReference>
<dbReference type="PRINTS" id="PR00853">
    <property type="entry name" value="XPGRADSUPER"/>
</dbReference>
<dbReference type="PANTHER" id="PTHR11081:SF75">
    <property type="entry name" value="ENDONUCLEASE, PUTATIVE (AFU_ORTHOLOGUE AFUA_3G13260)-RELATED"/>
    <property type="match status" value="1"/>
</dbReference>
<dbReference type="SUPFAM" id="SSF88723">
    <property type="entry name" value="PIN domain-like"/>
    <property type="match status" value="1"/>
</dbReference>
<dbReference type="GO" id="GO:0017108">
    <property type="term" value="F:5'-flap endonuclease activity"/>
    <property type="evidence" value="ECO:0007669"/>
    <property type="project" value="TreeGrafter"/>
</dbReference>
<dbReference type="InterPro" id="IPR006086">
    <property type="entry name" value="XPG-I_dom"/>
</dbReference>
<dbReference type="HOGENOM" id="CLU_649054_0_0_1"/>
<dbReference type="PANTHER" id="PTHR11081">
    <property type="entry name" value="FLAP ENDONUCLEASE FAMILY MEMBER"/>
    <property type="match status" value="1"/>
</dbReference>
<dbReference type="STRING" id="1381753.V2Y1Y2"/>
<accession>V2Y1Y2</accession>
<dbReference type="GO" id="GO:0006974">
    <property type="term" value="P:DNA damage response"/>
    <property type="evidence" value="ECO:0007669"/>
    <property type="project" value="UniProtKB-ARBA"/>
</dbReference>
<comment type="caution">
    <text evidence="2">The sequence shown here is derived from an EMBL/GenBank/DDBJ whole genome shotgun (WGS) entry which is preliminary data.</text>
</comment>